<reference evidence="6 7" key="2">
    <citation type="submission" date="2014-05" db="EMBL/GenBank/DDBJ databases">
        <title>Genome sequence of the 3-chlorobenzoate degrading bacterium Pseudomonas knackmussii B13 shows multiple evidence for horizontal gene transfer.</title>
        <authorList>
            <person name="Miyazaki R."/>
            <person name="Bertelli C."/>
            <person name="Falquet L."/>
            <person name="Robinson-Rechavi M."/>
            <person name="Gharib W."/>
            <person name="Roy S."/>
            <person name="Van der Meer J.R."/>
        </authorList>
    </citation>
    <scope>NUCLEOTIDE SEQUENCE [LARGE SCALE GENOMIC DNA]</scope>
    <source>
        <strain evidence="6 7">B13</strain>
    </source>
</reference>
<keyword evidence="4" id="KW-0862">Zinc</keyword>
<dbReference type="Proteomes" id="UP000025241">
    <property type="component" value="Chromosome I"/>
</dbReference>
<dbReference type="RefSeq" id="WP_043254901.1">
    <property type="nucleotide sequence ID" value="NZ_HG322950.1"/>
</dbReference>
<organism evidence="6 7">
    <name type="scientific">Pseudomonas knackmussii (strain DSM 6978 / CCUG 54928 / LMG 23759 / B13)</name>
    <dbReference type="NCBI Taxonomy" id="1301098"/>
    <lineage>
        <taxon>Bacteria</taxon>
        <taxon>Pseudomonadati</taxon>
        <taxon>Pseudomonadota</taxon>
        <taxon>Gammaproteobacteria</taxon>
        <taxon>Pseudomonadales</taxon>
        <taxon>Pseudomonadaceae</taxon>
        <taxon>Pseudomonas</taxon>
    </lineage>
</organism>
<evidence type="ECO:0000256" key="3">
    <source>
        <dbReference type="ARBA" id="ARBA00022801"/>
    </source>
</evidence>
<dbReference type="SUPFAM" id="SSF53187">
    <property type="entry name" value="Zn-dependent exopeptidases"/>
    <property type="match status" value="1"/>
</dbReference>
<dbReference type="Gene3D" id="3.40.630.10">
    <property type="entry name" value="Zn peptidases"/>
    <property type="match status" value="2"/>
</dbReference>
<name>A0A024HNE4_PSEKB</name>
<dbReference type="OrthoDB" id="527673at2"/>
<dbReference type="GO" id="GO:0046872">
    <property type="term" value="F:metal ion binding"/>
    <property type="evidence" value="ECO:0007669"/>
    <property type="project" value="UniProtKB-KW"/>
</dbReference>
<dbReference type="STRING" id="1301098.PKB_4713"/>
<dbReference type="AlphaFoldDB" id="A0A024HNE4"/>
<reference evidence="6 7" key="1">
    <citation type="submission" date="2013-03" db="EMBL/GenBank/DDBJ databases">
        <authorList>
            <person name="Linke B."/>
        </authorList>
    </citation>
    <scope>NUCLEOTIDE SEQUENCE [LARGE SCALE GENOMIC DNA]</scope>
    <source>
        <strain evidence="6 7">B13</strain>
    </source>
</reference>
<comment type="cofactor">
    <cofactor evidence="1">
        <name>Zn(2+)</name>
        <dbReference type="ChEBI" id="CHEBI:29105"/>
    </cofactor>
</comment>
<evidence type="ECO:0000256" key="4">
    <source>
        <dbReference type="ARBA" id="ARBA00022833"/>
    </source>
</evidence>
<dbReference type="eggNOG" id="COG3608">
    <property type="taxonomic scope" value="Bacteria"/>
</dbReference>
<dbReference type="EMBL" id="HG322950">
    <property type="protein sequence ID" value="CDF86037.1"/>
    <property type="molecule type" value="Genomic_DNA"/>
</dbReference>
<keyword evidence="2" id="KW-0479">Metal-binding</keyword>
<accession>A0A024HNE4</accession>
<feature type="domain" description="Succinylglutamate desuccinylase/Aspartoacylase catalytic" evidence="5">
    <location>
        <begin position="30"/>
        <end position="226"/>
    </location>
</feature>
<evidence type="ECO:0000259" key="5">
    <source>
        <dbReference type="Pfam" id="PF24827"/>
    </source>
</evidence>
<evidence type="ECO:0000313" key="6">
    <source>
        <dbReference type="EMBL" id="CDF86037.1"/>
    </source>
</evidence>
<evidence type="ECO:0000313" key="7">
    <source>
        <dbReference type="Proteomes" id="UP000025241"/>
    </source>
</evidence>
<gene>
    <name evidence="6" type="ORF">PKB_4713</name>
</gene>
<keyword evidence="7" id="KW-1185">Reference proteome</keyword>
<dbReference type="KEGG" id="pkc:PKB_4713"/>
<dbReference type="PANTHER" id="PTHR37326">
    <property type="entry name" value="BLL3975 PROTEIN"/>
    <property type="match status" value="1"/>
</dbReference>
<dbReference type="Pfam" id="PF24827">
    <property type="entry name" value="AstE_AspA_cat"/>
    <property type="match status" value="1"/>
</dbReference>
<sequence>MIEEISLQVTGDSGALLRVPAWRIDGGHRGPRVHLQAGVHADEIAGMLVLHQLLPRLREAAEHGLLNGSVTLVPQANPFGIGQFRQGRILGRNHEGSGRNFNRGFPASAKATGTLDNLTDWQRQLAALAAPADIVLDLHTDDEALQYVYLHERFWPAGQDLAAALRAELAIIWEGDGDGAFEEVVIEPWLAEGRFDGRLVATVELRGQGDVSDALAQQDADGLWAFLCGRGVIEQHAKLPQWKGVAVPMGFMETVFAPMAGVLVFERELGEVVQAGERFARIIARPGDAESEVVLTAPQTGMLATRYRDRLIPRGAIAAKFTGSAPSSTWSSGALDP</sequence>
<dbReference type="PATRIC" id="fig|1301098.3.peg.4703"/>
<dbReference type="PANTHER" id="PTHR37326:SF1">
    <property type="entry name" value="BLL3975 PROTEIN"/>
    <property type="match status" value="1"/>
</dbReference>
<protein>
    <submittedName>
        <fullName evidence="6">Putative deacylase</fullName>
    </submittedName>
</protein>
<evidence type="ECO:0000256" key="2">
    <source>
        <dbReference type="ARBA" id="ARBA00022723"/>
    </source>
</evidence>
<keyword evidence="3" id="KW-0378">Hydrolase</keyword>
<dbReference type="InterPro" id="IPR053138">
    <property type="entry name" value="N-alpha-Ac-DABA_deacetylase"/>
</dbReference>
<proteinExistence type="predicted"/>
<dbReference type="InterPro" id="IPR055438">
    <property type="entry name" value="AstE_AspA_cat"/>
</dbReference>
<evidence type="ECO:0000256" key="1">
    <source>
        <dbReference type="ARBA" id="ARBA00001947"/>
    </source>
</evidence>
<dbReference type="GO" id="GO:0016788">
    <property type="term" value="F:hydrolase activity, acting on ester bonds"/>
    <property type="evidence" value="ECO:0007669"/>
    <property type="project" value="InterPro"/>
</dbReference>
<dbReference type="HOGENOM" id="CLU_062226_0_0_6"/>